<evidence type="ECO:0000313" key="1">
    <source>
        <dbReference type="EMBL" id="KIL54057.1"/>
    </source>
</evidence>
<organism evidence="1 2">
    <name type="scientific">Amanita muscaria (strain Koide BX008)</name>
    <dbReference type="NCBI Taxonomy" id="946122"/>
    <lineage>
        <taxon>Eukaryota</taxon>
        <taxon>Fungi</taxon>
        <taxon>Dikarya</taxon>
        <taxon>Basidiomycota</taxon>
        <taxon>Agaricomycotina</taxon>
        <taxon>Agaricomycetes</taxon>
        <taxon>Agaricomycetidae</taxon>
        <taxon>Agaricales</taxon>
        <taxon>Pluteineae</taxon>
        <taxon>Amanitaceae</taxon>
        <taxon>Amanita</taxon>
    </lineage>
</organism>
<protein>
    <submittedName>
        <fullName evidence="1">Uncharacterized protein</fullName>
    </submittedName>
</protein>
<proteinExistence type="predicted"/>
<sequence length="77" mass="8631">MLSGAEQKQADTICTYIQCSKSGNKSNTQSTELGPIGSQSHGRSIVNLSFCQFKHIRPSGKQRENCTLGSWEQYFDW</sequence>
<gene>
    <name evidence="1" type="ORF">M378DRAFT_174463</name>
</gene>
<reference evidence="1 2" key="1">
    <citation type="submission" date="2014-04" db="EMBL/GenBank/DDBJ databases">
        <title>Evolutionary Origins and Diversification of the Mycorrhizal Mutualists.</title>
        <authorList>
            <consortium name="DOE Joint Genome Institute"/>
            <consortium name="Mycorrhizal Genomics Consortium"/>
            <person name="Kohler A."/>
            <person name="Kuo A."/>
            <person name="Nagy L.G."/>
            <person name="Floudas D."/>
            <person name="Copeland A."/>
            <person name="Barry K.W."/>
            <person name="Cichocki N."/>
            <person name="Veneault-Fourrey C."/>
            <person name="LaButti K."/>
            <person name="Lindquist E.A."/>
            <person name="Lipzen A."/>
            <person name="Lundell T."/>
            <person name="Morin E."/>
            <person name="Murat C."/>
            <person name="Riley R."/>
            <person name="Ohm R."/>
            <person name="Sun H."/>
            <person name="Tunlid A."/>
            <person name="Henrissat B."/>
            <person name="Grigoriev I.V."/>
            <person name="Hibbett D.S."/>
            <person name="Martin F."/>
        </authorList>
    </citation>
    <scope>NUCLEOTIDE SEQUENCE [LARGE SCALE GENOMIC DNA]</scope>
    <source>
        <strain evidence="1 2">Koide BX008</strain>
    </source>
</reference>
<keyword evidence="2" id="KW-1185">Reference proteome</keyword>
<dbReference type="InParanoid" id="A0A0C2VZ10"/>
<dbReference type="HOGENOM" id="CLU_2644564_0_0_1"/>
<dbReference type="EMBL" id="KN818981">
    <property type="protein sequence ID" value="KIL54057.1"/>
    <property type="molecule type" value="Genomic_DNA"/>
</dbReference>
<dbReference type="AlphaFoldDB" id="A0A0C2VZ10"/>
<accession>A0A0C2VZ10</accession>
<feature type="non-terminal residue" evidence="1">
    <location>
        <position position="77"/>
    </location>
</feature>
<name>A0A0C2VZ10_AMAMK</name>
<dbReference type="Proteomes" id="UP000054549">
    <property type="component" value="Unassembled WGS sequence"/>
</dbReference>
<evidence type="ECO:0000313" key="2">
    <source>
        <dbReference type="Proteomes" id="UP000054549"/>
    </source>
</evidence>